<dbReference type="Proteomes" id="UP000008143">
    <property type="component" value="Chromosome 2"/>
</dbReference>
<dbReference type="GeneTree" id="ENSGT00940000157300"/>
<dbReference type="InterPro" id="IPR007110">
    <property type="entry name" value="Ig-like_dom"/>
</dbReference>
<evidence type="ECO:0000313" key="9">
    <source>
        <dbReference type="EMBL" id="AAH82514.1"/>
    </source>
</evidence>
<protein>
    <submittedName>
        <fullName evidence="9">MGC89259 protein</fullName>
    </submittedName>
    <submittedName>
        <fullName evidence="10 12">V-set domain containing T-cell activation inhibitor 1</fullName>
    </submittedName>
</protein>
<comment type="subcellular location">
    <subcellularLocation>
        <location evidence="1">Membrane</location>
    </subcellularLocation>
</comment>
<name>Q640S5_XENTR</name>
<evidence type="ECO:0000256" key="1">
    <source>
        <dbReference type="ARBA" id="ARBA00004370"/>
    </source>
</evidence>
<keyword evidence="6" id="KW-0393">Immunoglobulin domain</keyword>
<reference evidence="10" key="3">
    <citation type="journal article" date="2010" name="Science">
        <title>The genome of the Western clawed frog Xenopus tropicalis.</title>
        <authorList>
            <person name="Hellsten U."/>
            <person name="Harland R.M."/>
            <person name="Gilchrist M.J."/>
            <person name="Hendrix D."/>
            <person name="Jurka J."/>
            <person name="Kapitonov V."/>
            <person name="Ovcharenko I."/>
            <person name="Putnam N.H."/>
            <person name="Shu S."/>
            <person name="Taher L."/>
            <person name="Blitz I.L."/>
            <person name="Blumberg B."/>
            <person name="Dichmann D.S."/>
            <person name="Dubchak I."/>
            <person name="Amaya E."/>
            <person name="Detter J.C."/>
            <person name="Fletcher R."/>
            <person name="Gerhard D.S."/>
            <person name="Goodstein D."/>
            <person name="Graves T."/>
            <person name="Grigoriev I.V."/>
            <person name="Grimwood J."/>
            <person name="Kawashima T."/>
            <person name="Lindquist E."/>
            <person name="Lucas S.M."/>
            <person name="Mead P.E."/>
            <person name="Mitros T."/>
            <person name="Ogino H."/>
            <person name="Ohta Y."/>
            <person name="Poliakov A.V."/>
            <person name="Pollet N."/>
            <person name="Robert J."/>
            <person name="Salamov A."/>
            <person name="Sater A.K."/>
            <person name="Schmutz J."/>
            <person name="Terry A."/>
            <person name="Vize P.D."/>
            <person name="Warren W.C."/>
            <person name="Wells D."/>
            <person name="Wills A."/>
            <person name="Wilson R.K."/>
            <person name="Zimmerman L.B."/>
            <person name="Zorn A.M."/>
            <person name="Grainger R."/>
            <person name="Grammer T."/>
            <person name="Khokha M.K."/>
            <person name="Richardson P.M."/>
            <person name="Rokhsar D.S."/>
        </authorList>
    </citation>
    <scope>NUCLEOTIDE SEQUENCE [LARGE SCALE GENOMIC DNA]</scope>
    <source>
        <strain evidence="10">Nigerian</strain>
    </source>
</reference>
<dbReference type="Xenbase" id="XB-GENE-6052332">
    <property type="gene designation" value="vtcn1"/>
</dbReference>
<dbReference type="PANTHER" id="PTHR24100">
    <property type="entry name" value="BUTYROPHILIN"/>
    <property type="match status" value="1"/>
</dbReference>
<dbReference type="DNASU" id="493551"/>
<dbReference type="Pfam" id="PF07686">
    <property type="entry name" value="V-set"/>
    <property type="match status" value="1"/>
</dbReference>
<evidence type="ECO:0000259" key="8">
    <source>
        <dbReference type="PROSITE" id="PS50835"/>
    </source>
</evidence>
<proteinExistence type="evidence at transcript level"/>
<dbReference type="AGR" id="Xenbase:XB-GENE-6052332"/>
<evidence type="ECO:0000313" key="11">
    <source>
        <dbReference type="Proteomes" id="UP000008143"/>
    </source>
</evidence>
<dbReference type="InterPro" id="IPR013783">
    <property type="entry name" value="Ig-like_fold"/>
</dbReference>
<dbReference type="GO" id="GO:1903037">
    <property type="term" value="P:regulation of leukocyte cell-cell adhesion"/>
    <property type="evidence" value="ECO:0007669"/>
    <property type="project" value="UniProtKB-ARBA"/>
</dbReference>
<evidence type="ECO:0000256" key="2">
    <source>
        <dbReference type="ARBA" id="ARBA00022729"/>
    </source>
</evidence>
<organism evidence="9">
    <name type="scientific">Xenopus tropicalis</name>
    <name type="common">Western clawed frog</name>
    <name type="synonym">Silurana tropicalis</name>
    <dbReference type="NCBI Taxonomy" id="8364"/>
    <lineage>
        <taxon>Eukaryota</taxon>
        <taxon>Metazoa</taxon>
        <taxon>Chordata</taxon>
        <taxon>Craniata</taxon>
        <taxon>Vertebrata</taxon>
        <taxon>Euteleostomi</taxon>
        <taxon>Amphibia</taxon>
        <taxon>Batrachia</taxon>
        <taxon>Anura</taxon>
        <taxon>Pipoidea</taxon>
        <taxon>Pipidae</taxon>
        <taxon>Xenopodinae</taxon>
        <taxon>Xenopus</taxon>
        <taxon>Silurana</taxon>
    </lineage>
</organism>
<dbReference type="InterPro" id="IPR003599">
    <property type="entry name" value="Ig_sub"/>
</dbReference>
<keyword evidence="3 7" id="KW-0472">Membrane</keyword>
<reference evidence="10" key="4">
    <citation type="submission" date="2020-05" db="UniProtKB">
        <authorList>
            <consortium name="Ensembl"/>
        </authorList>
    </citation>
    <scope>IDENTIFICATION</scope>
</reference>
<dbReference type="InterPro" id="IPR003598">
    <property type="entry name" value="Ig_sub2"/>
</dbReference>
<dbReference type="KEGG" id="xtr:493551"/>
<keyword evidence="2" id="KW-0732">Signal</keyword>
<dbReference type="CTD" id="79679"/>
<evidence type="ECO:0000313" key="13">
    <source>
        <dbReference type="Xenbase" id="XB-GENE-6052332"/>
    </source>
</evidence>
<dbReference type="GO" id="GO:0001817">
    <property type="term" value="P:regulation of cytokine production"/>
    <property type="evidence" value="ECO:0000318"/>
    <property type="project" value="GO_Central"/>
</dbReference>
<dbReference type="FunFam" id="2.60.40.10:FF:000142">
    <property type="entry name" value="V-set domain-containing T-cell activation inhibitor 1"/>
    <property type="match status" value="1"/>
</dbReference>
<dbReference type="PANTHER" id="PTHR24100:SF0">
    <property type="entry name" value="V-SET DOMAIN-CONTAINING T-CELL ACTIVATION INHIBITOR 1"/>
    <property type="match status" value="1"/>
</dbReference>
<evidence type="ECO:0000256" key="4">
    <source>
        <dbReference type="ARBA" id="ARBA00023157"/>
    </source>
</evidence>
<dbReference type="GO" id="GO:0050852">
    <property type="term" value="P:T cell receptor signaling pathway"/>
    <property type="evidence" value="ECO:0000318"/>
    <property type="project" value="GO_Central"/>
</dbReference>
<gene>
    <name evidence="10 12 13" type="primary">vtcn1</name>
    <name evidence="9" type="synonym">MGC89259</name>
</gene>
<reference evidence="12" key="5">
    <citation type="submission" date="2025-04" db="UniProtKB">
        <authorList>
            <consortium name="RefSeq"/>
        </authorList>
    </citation>
    <scope>IDENTIFICATION</scope>
</reference>
<dbReference type="Pfam" id="PF22705">
    <property type="entry name" value="C2-set_3"/>
    <property type="match status" value="1"/>
</dbReference>
<dbReference type="Gene3D" id="2.60.40.10">
    <property type="entry name" value="Immunoglobulins"/>
    <property type="match status" value="2"/>
</dbReference>
<dbReference type="InterPro" id="IPR013106">
    <property type="entry name" value="Ig_V-set"/>
</dbReference>
<dbReference type="AlphaFoldDB" id="Q640S5"/>
<evidence type="ECO:0000313" key="12">
    <source>
        <dbReference type="RefSeq" id="NP_001008189.1"/>
    </source>
</evidence>
<feature type="transmembrane region" description="Helical" evidence="7">
    <location>
        <begin position="7"/>
        <end position="31"/>
    </location>
</feature>
<dbReference type="Ensembl" id="ENSXETT00000109767">
    <property type="protein sequence ID" value="ENSXETP00000107338"/>
    <property type="gene ID" value="ENSXETG00000039560"/>
</dbReference>
<dbReference type="OrthoDB" id="9898017at2759"/>
<keyword evidence="5" id="KW-0325">Glycoprotein</keyword>
<feature type="domain" description="Ig-like" evidence="8">
    <location>
        <begin position="162"/>
        <end position="233"/>
    </location>
</feature>
<evidence type="ECO:0000256" key="7">
    <source>
        <dbReference type="SAM" id="Phobius"/>
    </source>
</evidence>
<dbReference type="GO" id="GO:0009897">
    <property type="term" value="C:external side of plasma membrane"/>
    <property type="evidence" value="ECO:0000318"/>
    <property type="project" value="GO_Central"/>
</dbReference>
<dbReference type="GO" id="GO:0050863">
    <property type="term" value="P:regulation of T cell activation"/>
    <property type="evidence" value="ECO:0007669"/>
    <property type="project" value="UniProtKB-ARBA"/>
</dbReference>
<dbReference type="SUPFAM" id="SSF48726">
    <property type="entry name" value="Immunoglobulin"/>
    <property type="match status" value="2"/>
</dbReference>
<dbReference type="RefSeq" id="NP_001008189.1">
    <property type="nucleotide sequence ID" value="NM_001008188.1"/>
</dbReference>
<feature type="domain" description="Ig-like" evidence="8">
    <location>
        <begin position="50"/>
        <end position="146"/>
    </location>
</feature>
<reference evidence="12" key="1">
    <citation type="journal article" date="2002" name="Dev. Dyn.">
        <title>Genetic and genomic tools for Xenopus research: The NIH Xenopus initiative.</title>
        <authorList>
            <person name="Klein S.L."/>
            <person name="Strausberg R.L."/>
            <person name="Wagner L."/>
            <person name="Pontius J."/>
            <person name="Clifton S.W."/>
            <person name="Richardson P."/>
        </authorList>
    </citation>
    <scope>NUCLEOTIDE SEQUENCE</scope>
</reference>
<evidence type="ECO:0000256" key="6">
    <source>
        <dbReference type="ARBA" id="ARBA00023319"/>
    </source>
</evidence>
<keyword evidence="4" id="KW-1015">Disulfide bond</keyword>
<evidence type="ECO:0000256" key="3">
    <source>
        <dbReference type="ARBA" id="ARBA00023136"/>
    </source>
</evidence>
<dbReference type="SMART" id="SM00409">
    <property type="entry name" value="IG"/>
    <property type="match status" value="1"/>
</dbReference>
<reference evidence="9" key="2">
    <citation type="submission" date="2004-09" db="EMBL/GenBank/DDBJ databases">
        <authorList>
            <consortium name="NIH - Xenopus Gene Collection (XGC) project"/>
        </authorList>
    </citation>
    <scope>NUCLEOTIDE SEQUENCE [LARGE SCALE MRNA]</scope>
    <source>
        <tissue evidence="9">Embryo</tissue>
    </source>
</reference>
<dbReference type="Bgee" id="ENSXETG00000039560">
    <property type="expression patterns" value="Expressed in neurula embryo and 1 other cell type or tissue"/>
</dbReference>
<dbReference type="Ensembl" id="ENSXETT00000093153">
    <property type="protein sequence ID" value="ENSXETP00000071474"/>
    <property type="gene ID" value="ENSXETG00000039560"/>
</dbReference>
<keyword evidence="11" id="KW-1185">Reference proteome</keyword>
<evidence type="ECO:0000313" key="10">
    <source>
        <dbReference type="Ensembl" id="ENSXETP00000071474"/>
    </source>
</evidence>
<dbReference type="EMBL" id="BC082514">
    <property type="protein sequence ID" value="AAH82514.1"/>
    <property type="molecule type" value="mRNA"/>
</dbReference>
<dbReference type="OMA" id="NNIQWEK"/>
<dbReference type="SMART" id="SM00408">
    <property type="entry name" value="IGc2"/>
    <property type="match status" value="1"/>
</dbReference>
<dbReference type="PROSITE" id="PS50835">
    <property type="entry name" value="IG_LIKE"/>
    <property type="match status" value="2"/>
</dbReference>
<dbReference type="InterPro" id="IPR053896">
    <property type="entry name" value="BTN3A2-like_Ig-C"/>
</dbReference>
<dbReference type="InterPro" id="IPR036179">
    <property type="entry name" value="Ig-like_dom_sf"/>
</dbReference>
<dbReference type="GeneID" id="493551"/>
<sequence length="276" mass="29455">MAGIGKVIFRIMIAIIVILVLLIALIIGIGIAGSKITIAVTGVYTVGRISDDVILGCTFIPDTTQANNIQWEKVGTSGVVYKYENGKSLLNDQNAAFKGRASLFLGEIINGNASLKLTQVKLSDAGTYRCIITNSKGTGDDTLTFKVGGYTSVSVSSPSNDTLRCSSSYWYPKPNVTWVRDSGANITNVTIKTSFPPALNNLTDVTTELSGAQLDVQYSCLIHTDLAQAVGVSMLTEFGLQTTSELTVFNCTDPLAATYLSVWALLLCLLLGSTHH</sequence>
<keyword evidence="7" id="KW-1133">Transmembrane helix</keyword>
<keyword evidence="7" id="KW-0812">Transmembrane</keyword>
<accession>A0A6I8QF94</accession>
<dbReference type="GO" id="GO:0005102">
    <property type="term" value="F:signaling receptor binding"/>
    <property type="evidence" value="ECO:0000318"/>
    <property type="project" value="GO_Central"/>
</dbReference>
<evidence type="ECO:0000256" key="5">
    <source>
        <dbReference type="ARBA" id="ARBA00023180"/>
    </source>
</evidence>
<dbReference type="InterPro" id="IPR050504">
    <property type="entry name" value="IgSF_BTN/MOG"/>
</dbReference>
<accession>Q640S5</accession>